<sequence>MRKLSIAALAVIIVAVAIAAAIMAREPSLNEQFSDDALVRLDFVDLQHGRELRRAVRGYRPFPAPLP</sequence>
<proteinExistence type="predicted"/>
<reference evidence="1 2" key="1">
    <citation type="journal article" date="2016" name="Nat. Commun.">
        <title>Thousands of microbial genomes shed light on interconnected biogeochemical processes in an aquifer system.</title>
        <authorList>
            <person name="Anantharaman K."/>
            <person name="Brown C.T."/>
            <person name="Hug L.A."/>
            <person name="Sharon I."/>
            <person name="Castelle C.J."/>
            <person name="Probst A.J."/>
            <person name="Thomas B.C."/>
            <person name="Singh A."/>
            <person name="Wilkins M.J."/>
            <person name="Karaoz U."/>
            <person name="Brodie E.L."/>
            <person name="Williams K.H."/>
            <person name="Hubbard S.S."/>
            <person name="Banfield J.F."/>
        </authorList>
    </citation>
    <scope>NUCLEOTIDE SEQUENCE [LARGE SCALE GENOMIC DNA]</scope>
</reference>
<dbReference type="Proteomes" id="UP000176786">
    <property type="component" value="Unassembled WGS sequence"/>
</dbReference>
<comment type="caution">
    <text evidence="1">The sequence shown here is derived from an EMBL/GenBank/DDBJ whole genome shotgun (WGS) entry which is preliminary data.</text>
</comment>
<dbReference type="AlphaFoldDB" id="A0A1F5P539"/>
<evidence type="ECO:0000313" key="1">
    <source>
        <dbReference type="EMBL" id="OGE84976.1"/>
    </source>
</evidence>
<gene>
    <name evidence="1" type="ORF">A3J48_00570</name>
</gene>
<evidence type="ECO:0000313" key="2">
    <source>
        <dbReference type="Proteomes" id="UP000176786"/>
    </source>
</evidence>
<organism evidence="1 2">
    <name type="scientific">Candidatus Doudnabacteria bacterium RIFCSPHIGHO2_02_FULL_46_11</name>
    <dbReference type="NCBI Taxonomy" id="1817832"/>
    <lineage>
        <taxon>Bacteria</taxon>
        <taxon>Candidatus Doudnaibacteriota</taxon>
    </lineage>
</organism>
<name>A0A1F5P539_9BACT</name>
<accession>A0A1F5P539</accession>
<protein>
    <submittedName>
        <fullName evidence="1">Uncharacterized protein</fullName>
    </submittedName>
</protein>
<dbReference type="EMBL" id="MFES01000029">
    <property type="protein sequence ID" value="OGE84976.1"/>
    <property type="molecule type" value="Genomic_DNA"/>
</dbReference>